<evidence type="ECO:0000313" key="2">
    <source>
        <dbReference type="EMBL" id="KZO90867.1"/>
    </source>
</evidence>
<reference evidence="2 3" key="1">
    <citation type="journal article" date="2016" name="Mol. Biol. Evol.">
        <title>Comparative Genomics of Early-Diverging Mushroom-Forming Fungi Provides Insights into the Origins of Lignocellulose Decay Capabilities.</title>
        <authorList>
            <person name="Nagy L.G."/>
            <person name="Riley R."/>
            <person name="Tritt A."/>
            <person name="Adam C."/>
            <person name="Daum C."/>
            <person name="Floudas D."/>
            <person name="Sun H."/>
            <person name="Yadav J.S."/>
            <person name="Pangilinan J."/>
            <person name="Larsson K.H."/>
            <person name="Matsuura K."/>
            <person name="Barry K."/>
            <person name="Labutti K."/>
            <person name="Kuo R."/>
            <person name="Ohm R.A."/>
            <person name="Bhattacharya S.S."/>
            <person name="Shirouzu T."/>
            <person name="Yoshinaga Y."/>
            <person name="Martin F.M."/>
            <person name="Grigoriev I.V."/>
            <person name="Hibbett D.S."/>
        </authorList>
    </citation>
    <scope>NUCLEOTIDE SEQUENCE [LARGE SCALE GENOMIC DNA]</scope>
    <source>
        <strain evidence="2 3">TUFC12733</strain>
    </source>
</reference>
<feature type="region of interest" description="Disordered" evidence="1">
    <location>
        <begin position="1"/>
        <end position="64"/>
    </location>
</feature>
<dbReference type="EMBL" id="KV417333">
    <property type="protein sequence ID" value="KZO90867.1"/>
    <property type="molecule type" value="Genomic_DNA"/>
</dbReference>
<accession>A0A167GSS4</accession>
<protein>
    <submittedName>
        <fullName evidence="2">Uncharacterized protein</fullName>
    </submittedName>
</protein>
<name>A0A167GSS4_CALVF</name>
<sequence>MEAEENFPSTQAGLPASPPHPPSAVVSPEAAELALATMTLQGAAGGDPAQERSTSSRPPTPAQVLGAVLGLQETCSLSPSPTGTVRSPWDPFTLLAPALPFLYPTHHHSTTMDDGDDLSPPSPPSSLSSSFSFRAALDTLHSGLSDVKLVQSIVCPSRRASAGSNIFTAP</sequence>
<feature type="compositionally biased region" description="Low complexity" evidence="1">
    <location>
        <begin position="23"/>
        <end position="36"/>
    </location>
</feature>
<evidence type="ECO:0000256" key="1">
    <source>
        <dbReference type="SAM" id="MobiDB-lite"/>
    </source>
</evidence>
<keyword evidence="3" id="KW-1185">Reference proteome</keyword>
<gene>
    <name evidence="2" type="ORF">CALVIDRAFT_542325</name>
</gene>
<proteinExistence type="predicted"/>
<evidence type="ECO:0000313" key="3">
    <source>
        <dbReference type="Proteomes" id="UP000076738"/>
    </source>
</evidence>
<organism evidence="2 3">
    <name type="scientific">Calocera viscosa (strain TUFC12733)</name>
    <dbReference type="NCBI Taxonomy" id="1330018"/>
    <lineage>
        <taxon>Eukaryota</taxon>
        <taxon>Fungi</taxon>
        <taxon>Dikarya</taxon>
        <taxon>Basidiomycota</taxon>
        <taxon>Agaricomycotina</taxon>
        <taxon>Dacrymycetes</taxon>
        <taxon>Dacrymycetales</taxon>
        <taxon>Dacrymycetaceae</taxon>
        <taxon>Calocera</taxon>
    </lineage>
</organism>
<dbReference type="AlphaFoldDB" id="A0A167GSS4"/>
<dbReference type="Proteomes" id="UP000076738">
    <property type="component" value="Unassembled WGS sequence"/>
</dbReference>